<dbReference type="SUPFAM" id="SSF56349">
    <property type="entry name" value="DNA breaking-rejoining enzymes"/>
    <property type="match status" value="1"/>
</dbReference>
<accession>A0A5N0V3N1</accession>
<dbReference type="InterPro" id="IPR002104">
    <property type="entry name" value="Integrase_catalytic"/>
</dbReference>
<dbReference type="EMBL" id="VMNW02000021">
    <property type="protein sequence ID" value="KAA9160575.1"/>
    <property type="molecule type" value="Genomic_DNA"/>
</dbReference>
<name>A0A5N0V3N1_9PSEU</name>
<dbReference type="PANTHER" id="PTHR30349">
    <property type="entry name" value="PHAGE INTEGRASE-RELATED"/>
    <property type="match status" value="1"/>
</dbReference>
<dbReference type="SUPFAM" id="SSF47823">
    <property type="entry name" value="lambda integrase-like, N-terminal domain"/>
    <property type="match status" value="1"/>
</dbReference>
<dbReference type="Pfam" id="PF02899">
    <property type="entry name" value="Phage_int_SAM_1"/>
    <property type="match status" value="1"/>
</dbReference>
<organism evidence="7 8">
    <name type="scientific">Amycolatopsis acidicola</name>
    <dbReference type="NCBI Taxonomy" id="2596893"/>
    <lineage>
        <taxon>Bacteria</taxon>
        <taxon>Bacillati</taxon>
        <taxon>Actinomycetota</taxon>
        <taxon>Actinomycetes</taxon>
        <taxon>Pseudonocardiales</taxon>
        <taxon>Pseudonocardiaceae</taxon>
        <taxon>Amycolatopsis</taxon>
    </lineage>
</organism>
<evidence type="ECO:0000259" key="5">
    <source>
        <dbReference type="PROSITE" id="PS51898"/>
    </source>
</evidence>
<proteinExistence type="predicted"/>
<comment type="caution">
    <text evidence="7">The sequence shown here is derived from an EMBL/GenBank/DDBJ whole genome shotgun (WGS) entry which is preliminary data.</text>
</comment>
<dbReference type="Proteomes" id="UP000319769">
    <property type="component" value="Unassembled WGS sequence"/>
</dbReference>
<dbReference type="AlphaFoldDB" id="A0A5N0V3N1"/>
<dbReference type="OrthoDB" id="3698359at2"/>
<protein>
    <submittedName>
        <fullName evidence="7">Tyrosine-type recombinase/integrase</fullName>
    </submittedName>
</protein>
<dbReference type="GO" id="GO:0015074">
    <property type="term" value="P:DNA integration"/>
    <property type="evidence" value="ECO:0007669"/>
    <property type="project" value="UniProtKB-KW"/>
</dbReference>
<keyword evidence="3" id="KW-0233">DNA recombination</keyword>
<dbReference type="InterPro" id="IPR044068">
    <property type="entry name" value="CB"/>
</dbReference>
<dbReference type="InterPro" id="IPR011010">
    <property type="entry name" value="DNA_brk_join_enz"/>
</dbReference>
<keyword evidence="2 4" id="KW-0238">DNA-binding</keyword>
<evidence type="ECO:0000256" key="1">
    <source>
        <dbReference type="ARBA" id="ARBA00022908"/>
    </source>
</evidence>
<sequence>MRQRQASPNTIATYRDAFTLLLGFASTRVRRQPAQMELSDLDAPMIGAFLEHLETERGNNVATRNARLAAIHSFFRHALPRAPEHAALIQRVLAIPPKRRDRAIVSYLTRVETDALIAAPDRSTWTGRRDHALLLIAVHTGLRVTELTSLRIGDVHLGAGAHLRCHGKGRKDRCTPLTSTTAKTLKTWLKEHDGTATDPLFPSRRGTPLSRDAVARLVTKHTHAARTTCPSLEDKNVTPHTLRHSTAMALLHAGVDVSVIALWLGHEATETVQIYLHADMTIKERALARTDPRGGKLRRYTAPDTLLTFLKTL</sequence>
<dbReference type="InterPro" id="IPR010998">
    <property type="entry name" value="Integrase_recombinase_N"/>
</dbReference>
<keyword evidence="1" id="KW-0229">DNA integration</keyword>
<dbReference type="PROSITE" id="PS51900">
    <property type="entry name" value="CB"/>
    <property type="match status" value="1"/>
</dbReference>
<evidence type="ECO:0000256" key="2">
    <source>
        <dbReference type="ARBA" id="ARBA00023125"/>
    </source>
</evidence>
<evidence type="ECO:0000259" key="6">
    <source>
        <dbReference type="PROSITE" id="PS51900"/>
    </source>
</evidence>
<feature type="domain" description="Core-binding (CB)" evidence="6">
    <location>
        <begin position="1"/>
        <end position="79"/>
    </location>
</feature>
<feature type="domain" description="Tyr recombinase" evidence="5">
    <location>
        <begin position="103"/>
        <end position="288"/>
    </location>
</feature>
<dbReference type="GO" id="GO:0006310">
    <property type="term" value="P:DNA recombination"/>
    <property type="evidence" value="ECO:0007669"/>
    <property type="project" value="UniProtKB-KW"/>
</dbReference>
<gene>
    <name evidence="7" type="ORF">FPZ12_017175</name>
</gene>
<dbReference type="PROSITE" id="PS51898">
    <property type="entry name" value="TYR_RECOMBINASE"/>
    <property type="match status" value="1"/>
</dbReference>
<dbReference type="GO" id="GO:0003677">
    <property type="term" value="F:DNA binding"/>
    <property type="evidence" value="ECO:0007669"/>
    <property type="project" value="UniProtKB-UniRule"/>
</dbReference>
<evidence type="ECO:0000313" key="7">
    <source>
        <dbReference type="EMBL" id="KAA9160575.1"/>
    </source>
</evidence>
<dbReference type="Gene3D" id="1.10.443.10">
    <property type="entry name" value="Intergrase catalytic core"/>
    <property type="match status" value="1"/>
</dbReference>
<dbReference type="InterPro" id="IPR050090">
    <property type="entry name" value="Tyrosine_recombinase_XerCD"/>
</dbReference>
<reference evidence="7" key="1">
    <citation type="submission" date="2019-09" db="EMBL/GenBank/DDBJ databases">
        <authorList>
            <person name="Teo W.F.A."/>
            <person name="Duangmal K."/>
        </authorList>
    </citation>
    <scope>NUCLEOTIDE SEQUENCE [LARGE SCALE GENOMIC DNA]</scope>
    <source>
        <strain evidence="7">K81G1</strain>
    </source>
</reference>
<evidence type="ECO:0000313" key="8">
    <source>
        <dbReference type="Proteomes" id="UP000319769"/>
    </source>
</evidence>
<dbReference type="Gene3D" id="1.10.150.130">
    <property type="match status" value="1"/>
</dbReference>
<evidence type="ECO:0000256" key="4">
    <source>
        <dbReference type="PROSITE-ProRule" id="PRU01248"/>
    </source>
</evidence>
<dbReference type="PANTHER" id="PTHR30349:SF81">
    <property type="entry name" value="TYROSINE RECOMBINASE XERC"/>
    <property type="match status" value="1"/>
</dbReference>
<dbReference type="InterPro" id="IPR013762">
    <property type="entry name" value="Integrase-like_cat_sf"/>
</dbReference>
<dbReference type="Pfam" id="PF00589">
    <property type="entry name" value="Phage_integrase"/>
    <property type="match status" value="1"/>
</dbReference>
<evidence type="ECO:0000256" key="3">
    <source>
        <dbReference type="ARBA" id="ARBA00023172"/>
    </source>
</evidence>
<dbReference type="InterPro" id="IPR004107">
    <property type="entry name" value="Integrase_SAM-like_N"/>
</dbReference>
<keyword evidence="8" id="KW-1185">Reference proteome</keyword>